<accession>A0ABV5SD30</accession>
<gene>
    <name evidence="1" type="ORF">ACFFSA_41545</name>
</gene>
<dbReference type="InterPro" id="IPR011008">
    <property type="entry name" value="Dimeric_a/b-barrel"/>
</dbReference>
<comment type="caution">
    <text evidence="1">The sequence shown here is derived from an EMBL/GenBank/DDBJ whole genome shotgun (WGS) entry which is preliminary data.</text>
</comment>
<protein>
    <submittedName>
        <fullName evidence="1">Antibiotic biosynthesis monooxygenase</fullName>
    </submittedName>
</protein>
<keyword evidence="2" id="KW-1185">Reference proteome</keyword>
<name>A0ABV5SD30_9ACTN</name>
<organism evidence="1 2">
    <name type="scientific">Nonomuraea helvata</name>
    <dbReference type="NCBI Taxonomy" id="37484"/>
    <lineage>
        <taxon>Bacteria</taxon>
        <taxon>Bacillati</taxon>
        <taxon>Actinomycetota</taxon>
        <taxon>Actinomycetes</taxon>
        <taxon>Streptosporangiales</taxon>
        <taxon>Streptosporangiaceae</taxon>
        <taxon>Nonomuraea</taxon>
    </lineage>
</organism>
<sequence length="104" mass="11455">MIARTWSGRVPHHHADGFAAHLLDTGVAEAASTPGNRGAQVLHAAFDDHVEFRLITYWESWEAIRHFAGDDVSRAVLYPGDERYELTPSPSVEHHHVLTGGCAT</sequence>
<keyword evidence="1" id="KW-0560">Oxidoreductase</keyword>
<dbReference type="SUPFAM" id="SSF54909">
    <property type="entry name" value="Dimeric alpha+beta barrel"/>
    <property type="match status" value="1"/>
</dbReference>
<dbReference type="Proteomes" id="UP001589532">
    <property type="component" value="Unassembled WGS sequence"/>
</dbReference>
<reference evidence="1 2" key="1">
    <citation type="submission" date="2024-09" db="EMBL/GenBank/DDBJ databases">
        <authorList>
            <person name="Sun Q."/>
            <person name="Mori K."/>
        </authorList>
    </citation>
    <scope>NUCLEOTIDE SEQUENCE [LARGE SCALE GENOMIC DNA]</scope>
    <source>
        <strain evidence="1 2">JCM 3143</strain>
    </source>
</reference>
<proteinExistence type="predicted"/>
<keyword evidence="1" id="KW-0503">Monooxygenase</keyword>
<evidence type="ECO:0000313" key="1">
    <source>
        <dbReference type="EMBL" id="MFB9629596.1"/>
    </source>
</evidence>
<dbReference type="EMBL" id="JBHMBW010000062">
    <property type="protein sequence ID" value="MFB9629596.1"/>
    <property type="molecule type" value="Genomic_DNA"/>
</dbReference>
<evidence type="ECO:0000313" key="2">
    <source>
        <dbReference type="Proteomes" id="UP001589532"/>
    </source>
</evidence>
<dbReference type="GO" id="GO:0004497">
    <property type="term" value="F:monooxygenase activity"/>
    <property type="evidence" value="ECO:0007669"/>
    <property type="project" value="UniProtKB-KW"/>
</dbReference>
<dbReference type="RefSeq" id="WP_344990044.1">
    <property type="nucleotide sequence ID" value="NZ_BAAAXV010000005.1"/>
</dbReference>